<keyword evidence="3" id="KW-1185">Reference proteome</keyword>
<protein>
    <submittedName>
        <fullName evidence="2">Uncharacterized protein</fullName>
    </submittedName>
</protein>
<reference evidence="2 3" key="1">
    <citation type="submission" date="2019-04" db="EMBL/GenBank/DDBJ databases">
        <title>Chromosome genome assembly for Takifugu flavidus.</title>
        <authorList>
            <person name="Xiao S."/>
        </authorList>
    </citation>
    <scope>NUCLEOTIDE SEQUENCE [LARGE SCALE GENOMIC DNA]</scope>
    <source>
        <strain evidence="2">HTHZ2018</strain>
        <tissue evidence="2">Muscle</tissue>
    </source>
</reference>
<feature type="region of interest" description="Disordered" evidence="1">
    <location>
        <begin position="1"/>
        <end position="40"/>
    </location>
</feature>
<feature type="compositionally biased region" description="Polar residues" evidence="1">
    <location>
        <begin position="23"/>
        <end position="32"/>
    </location>
</feature>
<dbReference type="AlphaFoldDB" id="A0A5C6PN33"/>
<organism evidence="2 3">
    <name type="scientific">Takifugu flavidus</name>
    <name type="common">sansaifugu</name>
    <dbReference type="NCBI Taxonomy" id="433684"/>
    <lineage>
        <taxon>Eukaryota</taxon>
        <taxon>Metazoa</taxon>
        <taxon>Chordata</taxon>
        <taxon>Craniata</taxon>
        <taxon>Vertebrata</taxon>
        <taxon>Euteleostomi</taxon>
        <taxon>Actinopterygii</taxon>
        <taxon>Neopterygii</taxon>
        <taxon>Teleostei</taxon>
        <taxon>Neoteleostei</taxon>
        <taxon>Acanthomorphata</taxon>
        <taxon>Eupercaria</taxon>
        <taxon>Tetraodontiformes</taxon>
        <taxon>Tetradontoidea</taxon>
        <taxon>Tetraodontidae</taxon>
        <taxon>Takifugu</taxon>
    </lineage>
</organism>
<proteinExistence type="predicted"/>
<accession>A0A5C6PN33</accession>
<evidence type="ECO:0000313" key="2">
    <source>
        <dbReference type="EMBL" id="TWW80359.1"/>
    </source>
</evidence>
<name>A0A5C6PN33_9TELE</name>
<gene>
    <name evidence="2" type="ORF">D4764_01G0001740</name>
</gene>
<evidence type="ECO:0000313" key="3">
    <source>
        <dbReference type="Proteomes" id="UP000324091"/>
    </source>
</evidence>
<comment type="caution">
    <text evidence="2">The sequence shown here is derived from an EMBL/GenBank/DDBJ whole genome shotgun (WGS) entry which is preliminary data.</text>
</comment>
<dbReference type="Proteomes" id="UP000324091">
    <property type="component" value="Chromosome 1"/>
</dbReference>
<dbReference type="EMBL" id="RHFK02000001">
    <property type="protein sequence ID" value="TWW80359.1"/>
    <property type="molecule type" value="Genomic_DNA"/>
</dbReference>
<sequence length="66" mass="6977">MEKTSTEDECVDSGAETAGSDYSPLSSTSKTGTDPLGGTRRFVDRYFPSLGLEPALGTCQKTSDHS</sequence>
<evidence type="ECO:0000256" key="1">
    <source>
        <dbReference type="SAM" id="MobiDB-lite"/>
    </source>
</evidence>